<comment type="caution">
    <text evidence="1">The sequence shown here is derived from an EMBL/GenBank/DDBJ whole genome shotgun (WGS) entry which is preliminary data.</text>
</comment>
<gene>
    <name evidence="1" type="ORF">Apa02nite_085590</name>
</gene>
<sequence>MSPLAFPEVALTFHRAGPPTASDPEPVAGGTRLHCGPKSDLFLDPAGAAERPDAERFVAAVDGDFQLSARVIVDFREVFDSGVLIGYLDDDNWFKLCAEMDPEGTARVVSVVTRDGASDDVNSWPIGPTGVHLRISRLGRAFALHASGDGQSWRMVRYFGMPGDTRSISIGMLAQSPRGTGTSAEFTEVTFDRTRLADVRDGS</sequence>
<dbReference type="Proteomes" id="UP000624709">
    <property type="component" value="Unassembled WGS sequence"/>
</dbReference>
<keyword evidence="2" id="KW-1185">Reference proteome</keyword>
<proteinExistence type="predicted"/>
<evidence type="ECO:0000313" key="2">
    <source>
        <dbReference type="Proteomes" id="UP000624709"/>
    </source>
</evidence>
<name>A0ABQ4BP48_9ACTN</name>
<organism evidence="1 2">
    <name type="scientific">Actinoplanes palleronii</name>
    <dbReference type="NCBI Taxonomy" id="113570"/>
    <lineage>
        <taxon>Bacteria</taxon>
        <taxon>Bacillati</taxon>
        <taxon>Actinomycetota</taxon>
        <taxon>Actinomycetes</taxon>
        <taxon>Micromonosporales</taxon>
        <taxon>Micromonosporaceae</taxon>
        <taxon>Actinoplanes</taxon>
    </lineage>
</organism>
<dbReference type="PANTHER" id="PTHR35332">
    <property type="entry name" value="REGULATION OF ENOLASE PROTEIN 1"/>
    <property type="match status" value="1"/>
</dbReference>
<dbReference type="InterPro" id="IPR013320">
    <property type="entry name" value="ConA-like_dom_sf"/>
</dbReference>
<protein>
    <recommendedName>
        <fullName evidence="3">DUF1349 domain-containing protein</fullName>
    </recommendedName>
</protein>
<evidence type="ECO:0000313" key="1">
    <source>
        <dbReference type="EMBL" id="GIE72451.1"/>
    </source>
</evidence>
<dbReference type="Gene3D" id="2.60.120.200">
    <property type="match status" value="1"/>
</dbReference>
<dbReference type="Pfam" id="PF07081">
    <property type="entry name" value="DUF1349"/>
    <property type="match status" value="1"/>
</dbReference>
<evidence type="ECO:0008006" key="3">
    <source>
        <dbReference type="Google" id="ProtNLM"/>
    </source>
</evidence>
<dbReference type="SUPFAM" id="SSF49899">
    <property type="entry name" value="Concanavalin A-like lectins/glucanases"/>
    <property type="match status" value="1"/>
</dbReference>
<dbReference type="PANTHER" id="PTHR35332:SF2">
    <property type="entry name" value="REGULATION OF ENOLASE PROTEIN 1"/>
    <property type="match status" value="1"/>
</dbReference>
<dbReference type="InterPro" id="IPR009784">
    <property type="entry name" value="DUF1349"/>
</dbReference>
<dbReference type="RefSeq" id="WP_203830165.1">
    <property type="nucleotide sequence ID" value="NZ_BAAATY010000051.1"/>
</dbReference>
<reference evidence="1 2" key="1">
    <citation type="submission" date="2021-01" db="EMBL/GenBank/DDBJ databases">
        <title>Whole genome shotgun sequence of Actinoplanes palleronii NBRC 14916.</title>
        <authorList>
            <person name="Komaki H."/>
            <person name="Tamura T."/>
        </authorList>
    </citation>
    <scope>NUCLEOTIDE SEQUENCE [LARGE SCALE GENOMIC DNA]</scope>
    <source>
        <strain evidence="1 2">NBRC 14916</strain>
    </source>
</reference>
<accession>A0ABQ4BP48</accession>
<dbReference type="EMBL" id="BOMS01000146">
    <property type="protein sequence ID" value="GIE72451.1"/>
    <property type="molecule type" value="Genomic_DNA"/>
</dbReference>